<dbReference type="NCBIfam" id="NF005662">
    <property type="entry name" value="PRK07445.1-4"/>
    <property type="match status" value="1"/>
</dbReference>
<feature type="domain" description="AMP-dependent synthetase/ligase" evidence="3">
    <location>
        <begin position="119"/>
        <end position="335"/>
    </location>
</feature>
<reference evidence="5 6" key="1">
    <citation type="submission" date="2017-06" db="EMBL/GenBank/DDBJ databases">
        <title>Genome sequencing of cyanobaciteial culture collection at National Institute for Environmental Studies (NIES).</title>
        <authorList>
            <person name="Hirose Y."/>
            <person name="Shimura Y."/>
            <person name="Fujisawa T."/>
            <person name="Nakamura Y."/>
            <person name="Kawachi M."/>
        </authorList>
    </citation>
    <scope>NUCLEOTIDE SEQUENCE [LARGE SCALE GENOMIC DNA]</scope>
    <source>
        <strain evidence="5 6">NIES-37</strain>
    </source>
</reference>
<comment type="similarity">
    <text evidence="1">Belongs to the ATP-dependent AMP-binding enzyme family.</text>
</comment>
<organism evidence="5 6">
    <name type="scientific">Tolypothrix tenuis PCC 7101</name>
    <dbReference type="NCBI Taxonomy" id="231146"/>
    <lineage>
        <taxon>Bacteria</taxon>
        <taxon>Bacillati</taxon>
        <taxon>Cyanobacteriota</taxon>
        <taxon>Cyanophyceae</taxon>
        <taxon>Nostocales</taxon>
        <taxon>Tolypothrichaceae</taxon>
        <taxon>Tolypothrix</taxon>
    </lineage>
</organism>
<evidence type="ECO:0000313" key="5">
    <source>
        <dbReference type="EMBL" id="BAY97166.1"/>
    </source>
</evidence>
<dbReference type="InterPro" id="IPR000873">
    <property type="entry name" value="AMP-dep_synth/lig_dom"/>
</dbReference>
<evidence type="ECO:0000313" key="6">
    <source>
        <dbReference type="Proteomes" id="UP000218785"/>
    </source>
</evidence>
<evidence type="ECO:0000256" key="1">
    <source>
        <dbReference type="ARBA" id="ARBA00006432"/>
    </source>
</evidence>
<dbReference type="InterPro" id="IPR045851">
    <property type="entry name" value="AMP-bd_C_sf"/>
</dbReference>
<sequence>MASTFMAKPVSYLNILNNLGIADCLIGCDSSQMQQLAEEWYSELLQLSASGTKLKIILAERQPERFLAGFIAACAANFPVFLCNPDWGTQEWQQVFDLVQPDIIWGDLNKLNLSRPSSASSPLSPPPPHSPLIMIPTGGSSGKIKFAIHTWNTLMASVQGFKEYFQLNYINSFCVLPLYHVSGLMQFMRSFTTGGKLAILPFKALEAGQIYDIEISDFFISLVPTQLKRLLQNPSLTKWISQFQTVMLGGAPAWDELLEKARFHQIRLAPTYGMTETASQIATLKPDDFLNGKVNSGQILPHAQITICNQKGEILNCNQPGNITIQAQSLALGYYPKIWDKQDSFSVDDVGFLDAQGYLNILGRNSDKIISGGENIYPAEVESTIRATQMVDDICVIGVPDKHWGQVLTAIYIPKASYTSLEIKTAIQDKLCKFKIPKYWISVSTLPRNSQGKINRQQLQKLVQEGLSMK</sequence>
<evidence type="ECO:0000259" key="3">
    <source>
        <dbReference type="Pfam" id="PF00501"/>
    </source>
</evidence>
<dbReference type="InterPro" id="IPR020845">
    <property type="entry name" value="AMP-binding_CS"/>
</dbReference>
<dbReference type="Pfam" id="PF00501">
    <property type="entry name" value="AMP-binding"/>
    <property type="match status" value="1"/>
</dbReference>
<dbReference type="Proteomes" id="UP000218785">
    <property type="component" value="Chromosome"/>
</dbReference>
<dbReference type="PANTHER" id="PTHR43201:SF5">
    <property type="entry name" value="MEDIUM-CHAIN ACYL-COA LIGASE ACSF2, MITOCHONDRIAL"/>
    <property type="match status" value="1"/>
</dbReference>
<accession>A0A1Z4MUL5</accession>
<keyword evidence="2 5" id="KW-0436">Ligase</keyword>
<dbReference type="InterPro" id="IPR042099">
    <property type="entry name" value="ANL_N_sf"/>
</dbReference>
<dbReference type="Gene3D" id="3.40.50.12780">
    <property type="entry name" value="N-terminal domain of ligase-like"/>
    <property type="match status" value="1"/>
</dbReference>
<evidence type="ECO:0000256" key="2">
    <source>
        <dbReference type="ARBA" id="ARBA00022598"/>
    </source>
</evidence>
<dbReference type="InterPro" id="IPR025110">
    <property type="entry name" value="AMP-bd_C"/>
</dbReference>
<protein>
    <submittedName>
        <fullName evidence="5">AMP-dependent synthetase and ligase</fullName>
    </submittedName>
</protein>
<name>A0A1Z4MUL5_9CYAN</name>
<dbReference type="AlphaFoldDB" id="A0A1Z4MUL5"/>
<dbReference type="GO" id="GO:0006631">
    <property type="term" value="P:fatty acid metabolic process"/>
    <property type="evidence" value="ECO:0007669"/>
    <property type="project" value="TreeGrafter"/>
</dbReference>
<dbReference type="GO" id="GO:0031956">
    <property type="term" value="F:medium-chain fatty acid-CoA ligase activity"/>
    <property type="evidence" value="ECO:0007669"/>
    <property type="project" value="TreeGrafter"/>
</dbReference>
<feature type="domain" description="AMP-binding enzyme C-terminal" evidence="4">
    <location>
        <begin position="380"/>
        <end position="453"/>
    </location>
</feature>
<dbReference type="Pfam" id="PF13193">
    <property type="entry name" value="AMP-binding_C"/>
    <property type="match status" value="1"/>
</dbReference>
<dbReference type="EMBL" id="AP018248">
    <property type="protein sequence ID" value="BAY97166.1"/>
    <property type="molecule type" value="Genomic_DNA"/>
</dbReference>
<dbReference type="PROSITE" id="PS00455">
    <property type="entry name" value="AMP_BINDING"/>
    <property type="match status" value="1"/>
</dbReference>
<dbReference type="KEGG" id="ttq:NIES37_11030"/>
<dbReference type="PANTHER" id="PTHR43201">
    <property type="entry name" value="ACYL-COA SYNTHETASE"/>
    <property type="match status" value="1"/>
</dbReference>
<gene>
    <name evidence="5" type="ORF">NIES37_11030</name>
</gene>
<proteinExistence type="inferred from homology"/>
<keyword evidence="6" id="KW-1185">Reference proteome</keyword>
<evidence type="ECO:0000259" key="4">
    <source>
        <dbReference type="Pfam" id="PF13193"/>
    </source>
</evidence>
<dbReference type="SUPFAM" id="SSF56801">
    <property type="entry name" value="Acetyl-CoA synthetase-like"/>
    <property type="match status" value="1"/>
</dbReference>
<dbReference type="Gene3D" id="3.30.300.30">
    <property type="match status" value="1"/>
</dbReference>